<reference evidence="2 4" key="2">
    <citation type="submission" date="2020-12" db="EMBL/GenBank/DDBJ databases">
        <title>FDA dAtabase for Regulatory Grade micrObial Sequences (FDA-ARGOS): Supporting development and validation of Infectious Disease Dx tests.</title>
        <authorList>
            <person name="Sproer C."/>
            <person name="Gronow S."/>
            <person name="Severitt S."/>
            <person name="Schroder I."/>
            <person name="Tallon L."/>
            <person name="Sadzewicz L."/>
            <person name="Zhao X."/>
            <person name="Boylan J."/>
            <person name="Ott S."/>
            <person name="Bowen H."/>
            <person name="Vavikolanu K."/>
            <person name="Mehta A."/>
            <person name="Aluvathingal J."/>
            <person name="Nadendla S."/>
            <person name="Lowell S."/>
            <person name="Myers T."/>
            <person name="Yan Y."/>
            <person name="Sichtig H."/>
        </authorList>
    </citation>
    <scope>NUCLEOTIDE SEQUENCE [LARGE SCALE GENOMIC DNA]</scope>
    <source>
        <strain evidence="2 4">FDAARGOS_869</strain>
    </source>
</reference>
<accession>A0A1B8QMU1</accession>
<organism evidence="1 3">
    <name type="scientific">Moraxella nonliquefaciens</name>
    <dbReference type="NCBI Taxonomy" id="478"/>
    <lineage>
        <taxon>Bacteria</taxon>
        <taxon>Pseudomonadati</taxon>
        <taxon>Pseudomonadota</taxon>
        <taxon>Gammaproteobacteria</taxon>
        <taxon>Moraxellales</taxon>
        <taxon>Moraxellaceae</taxon>
        <taxon>Moraxella</taxon>
    </lineage>
</organism>
<dbReference type="Proteomes" id="UP000092575">
    <property type="component" value="Unassembled WGS sequence"/>
</dbReference>
<evidence type="ECO:0000313" key="1">
    <source>
        <dbReference type="EMBL" id="OBX85157.1"/>
    </source>
</evidence>
<reference evidence="1 3" key="1">
    <citation type="submission" date="2016-05" db="EMBL/GenBank/DDBJ databases">
        <title>Draft genome sequence of Moraxella nonliquefaciens CCUG 348T.</title>
        <authorList>
            <person name="Salva-Serra F."/>
            <person name="Engstrom-Jakobsson H."/>
            <person name="Thorell K."/>
            <person name="Gonzales-Siles L."/>
            <person name="Karlsson R."/>
            <person name="Boulund F."/>
            <person name="Engstrand L."/>
            <person name="Kristiansson E."/>
            <person name="Moore E."/>
        </authorList>
    </citation>
    <scope>NUCLEOTIDE SEQUENCE [LARGE SCALE GENOMIC DNA]</scope>
    <source>
        <strain evidence="1 3">CCUG 348</strain>
    </source>
</reference>
<dbReference type="AlphaFoldDB" id="A0A1B8QMU1"/>
<dbReference type="Proteomes" id="UP000594834">
    <property type="component" value="Chromosome"/>
</dbReference>
<evidence type="ECO:0000313" key="2">
    <source>
        <dbReference type="EMBL" id="QPT45489.1"/>
    </source>
</evidence>
<evidence type="ECO:0000313" key="3">
    <source>
        <dbReference type="Proteomes" id="UP000092575"/>
    </source>
</evidence>
<name>A0A1B8QMU1_MORNO</name>
<keyword evidence="4" id="KW-1185">Reference proteome</keyword>
<dbReference type="EMBL" id="CP065728">
    <property type="protein sequence ID" value="QPT45489.1"/>
    <property type="molecule type" value="Genomic_DNA"/>
</dbReference>
<dbReference type="RefSeq" id="WP_067007854.1">
    <property type="nucleotide sequence ID" value="NZ_CP065728.1"/>
</dbReference>
<gene>
    <name evidence="1" type="ORF">A7456_10370</name>
    <name evidence="2" type="ORF">I6G26_05805</name>
</gene>
<evidence type="ECO:0000313" key="4">
    <source>
        <dbReference type="Proteomes" id="UP000594834"/>
    </source>
</evidence>
<proteinExistence type="predicted"/>
<sequence length="124" mass="14501">MCILGKNSLLKYSFVVFSLANLLIFTYDRQSYIIETKIIGVPENCLDYNQDGSYNNLDENYYGAINLYLAEKRGFDLMDGKGSITSKIVECNYIPNNIDRIYLEDINCTGYCRFYGWLIYKFRK</sequence>
<dbReference type="EMBL" id="LXTW01000010">
    <property type="protein sequence ID" value="OBX85157.1"/>
    <property type="molecule type" value="Genomic_DNA"/>
</dbReference>
<protein>
    <submittedName>
        <fullName evidence="1">Uncharacterized protein</fullName>
    </submittedName>
</protein>
<dbReference type="STRING" id="478.A7456_10370"/>